<feature type="region of interest" description="Disordered" evidence="1">
    <location>
        <begin position="237"/>
        <end position="262"/>
    </location>
</feature>
<feature type="compositionally biased region" description="Low complexity" evidence="1">
    <location>
        <begin position="1517"/>
        <end position="1530"/>
    </location>
</feature>
<evidence type="ECO:0000313" key="3">
    <source>
        <dbReference type="Proteomes" id="UP000215902"/>
    </source>
</evidence>
<feature type="compositionally biased region" description="Low complexity" evidence="1">
    <location>
        <begin position="359"/>
        <end position="370"/>
    </location>
</feature>
<reference evidence="2 3" key="1">
    <citation type="submission" date="2017-06" db="EMBL/GenBank/DDBJ databases">
        <title>A platform for efficient transgenesis in Macrostomum lignano, a flatworm model organism for stem cell research.</title>
        <authorList>
            <person name="Berezikov E."/>
        </authorList>
    </citation>
    <scope>NUCLEOTIDE SEQUENCE [LARGE SCALE GENOMIC DNA]</scope>
    <source>
        <strain evidence="2">DV1</strain>
        <tissue evidence="2">Whole organism</tissue>
    </source>
</reference>
<organism evidence="2 3">
    <name type="scientific">Macrostomum lignano</name>
    <dbReference type="NCBI Taxonomy" id="282301"/>
    <lineage>
        <taxon>Eukaryota</taxon>
        <taxon>Metazoa</taxon>
        <taxon>Spiralia</taxon>
        <taxon>Lophotrochozoa</taxon>
        <taxon>Platyhelminthes</taxon>
        <taxon>Rhabditophora</taxon>
        <taxon>Macrostomorpha</taxon>
        <taxon>Macrostomida</taxon>
        <taxon>Macrostomidae</taxon>
        <taxon>Macrostomum</taxon>
    </lineage>
</organism>
<protein>
    <submittedName>
        <fullName evidence="2">Uncharacterized protein</fullName>
    </submittedName>
</protein>
<dbReference type="Proteomes" id="UP000215902">
    <property type="component" value="Unassembled WGS sequence"/>
</dbReference>
<feature type="compositionally biased region" description="Polar residues" evidence="1">
    <location>
        <begin position="398"/>
        <end position="408"/>
    </location>
</feature>
<feature type="region of interest" description="Disordered" evidence="1">
    <location>
        <begin position="285"/>
        <end position="308"/>
    </location>
</feature>
<feature type="region of interest" description="Disordered" evidence="1">
    <location>
        <begin position="1507"/>
        <end position="1538"/>
    </location>
</feature>
<feature type="compositionally biased region" description="Polar residues" evidence="1">
    <location>
        <begin position="1343"/>
        <end position="1353"/>
    </location>
</feature>
<feature type="region of interest" description="Disordered" evidence="1">
    <location>
        <begin position="720"/>
        <end position="816"/>
    </location>
</feature>
<feature type="region of interest" description="Disordered" evidence="1">
    <location>
        <begin position="551"/>
        <end position="574"/>
    </location>
</feature>
<evidence type="ECO:0000313" key="2">
    <source>
        <dbReference type="EMBL" id="PAA47377.1"/>
    </source>
</evidence>
<feature type="region of interest" description="Disordered" evidence="1">
    <location>
        <begin position="850"/>
        <end position="1448"/>
    </location>
</feature>
<feature type="compositionally biased region" description="Basic and acidic residues" evidence="1">
    <location>
        <begin position="734"/>
        <end position="745"/>
    </location>
</feature>
<feature type="compositionally biased region" description="Polar residues" evidence="1">
    <location>
        <begin position="551"/>
        <end position="564"/>
    </location>
</feature>
<keyword evidence="3" id="KW-1185">Reference proteome</keyword>
<proteinExistence type="predicted"/>
<feature type="compositionally biased region" description="Polar residues" evidence="1">
    <location>
        <begin position="322"/>
        <end position="333"/>
    </location>
</feature>
<feature type="region of interest" description="Disordered" evidence="1">
    <location>
        <begin position="1464"/>
        <end position="1485"/>
    </location>
</feature>
<feature type="compositionally biased region" description="Basic and acidic residues" evidence="1">
    <location>
        <begin position="695"/>
        <end position="705"/>
    </location>
</feature>
<name>A0A267DF89_9PLAT</name>
<sequence length="1659" mass="181633">MTSPTQPQFSKPPSRPGGRLLAMEQGSWAGIGRRAHGVESAGHSLQQVQVSQCGFSLRFGIGETCYEICIRSDASVNESQLARFLHRHTFKNFTRLLLSGAADFREIECRDEDASLYYKLFSEPFSSQPDAWGEESLWRCRLSLPRVEHPLQTQAADCSAESLLTLQMSVGLNDKDFLAAANQLLLLKVKVNIEGVDGDDVGDSQPAVAADTLMPMAAPPTGDWNSGADQLCKVTLTRAEPSGVKPPAENYSTLAGQSGDEFHPQVQSLDESLILSHAERCDASLSSDLLSPPPLTDEPGDPSQQHQQLLQPVKLAELNETPKANDSSLSIEQLASPREPELQDSKKDNVSKLQQSPDSRQPAPQLLPPLRRSRRTAPTISPFVCRAERAATPESVDLSGSTKETTSSDVEEERWTLGDQEHQLMAVESYLSTAVHPRYYSDSLAAERPETDGNREGAQFASLSIELPDFNSDGNGASSEILDDVLAKRRDHKRPDSEDECLLAQATPPSEHQEASSTQRIIPKEDLRAICLLADTLVDEALLEAVRRQEQQTGEIDEVQSNQLPAEAVPGQESPALVSEYRQQELKAVKLQHREVPGELHSQIEPHEKDADTTEHQDSVLSVELNAPPEEDHKESLAALSYMDEEPAEANEDQFAPAAYQPSGMSLNLEGPAEIPDKDSAPDRQGAPISELEPPAEKSEAELHVQDSLLSVELNAPAAGFNEEPLEVLSRADQQSKIKDNEDKPTPVAHQSSALSLELEPPPDIRDDEVTPREHLSSEFEPHAKAETEKLIPAKKPQWRLEPPFKTSKNELEEAEHQDIALSVELDPPTAERTHTESLAAMGYQQIIEKDKNEEPNEVTEDMLEPVAQQTSGISSELGPPPEIRDEDLAHVTHQTSVMSSDLRPPPEIQDEDLEPVTHQTSGMSSDLRPSPEIQDEDLAPVTHQTSGMSSDLRPSYETRDEDFAPVTHQTSVMSSDLRPPSETRDEYLAPVKHQTSGMSSDLRPPSETRDEYLAPVTHQTSGMSSDLRPPSETRDEYLAPVTHQTSGMSSDLRPPSETRDEYLAPVKHQTSVMSSDLIPPSETKDEDLAPVTHQTSDMSSDLRPPSETKDEDLEPVTHQTSGMSSDLIPPSETKDEDLAPVTHQTSDMSSDLRPPSETKDEDLEPVTHQTSGMSSDLRPPSETRDEDLAPVIHQTSGLSSDLRPPSETKDEDLEPVIHQTSGMSSDLRPPSETRDEYLAPVTHQTNIMSSDLIPPSETRDEYLAPVKHQTSGMSSDLRPPSETRDEDLAPVAHHVGGVEQGLNPPSGSADTQDELSALSLELEPAHENRTDALGAMFHKQSESSPETGGQAQSHEEELTTEPVKHEYTAMSPHSAEHREQALKAKQLQRIDNSLNSDRPENSSPSSEVSESSANELRPDLLRDSNQPPINRKHAKHPSEQRGGAATPPVMANFACHVERGNSCASSVRSRSDTDEAGADTAATNSPKISKFSCRVYRNGELVEANDISEAPPADGAAARSSVCSSASTAEEQEEWHEFNGRTVSVTRISQPMPECPQSWSSTRRERRPRRSHPVCQVGVTDGNQVNVAWLPSLRRGHGGQQVVKDAELDVVRQTLKAPFLSSVGLEMSDRGCDVVVKQTYPTVSAGIRACSGADHPSV</sequence>
<feature type="compositionally biased region" description="Low complexity" evidence="1">
    <location>
        <begin position="1402"/>
        <end position="1416"/>
    </location>
</feature>
<feature type="compositionally biased region" description="Basic and acidic residues" evidence="1">
    <location>
        <begin position="338"/>
        <end position="350"/>
    </location>
</feature>
<feature type="region of interest" description="Disordered" evidence="1">
    <location>
        <begin position="599"/>
        <end position="618"/>
    </location>
</feature>
<accession>A0A267DF89</accession>
<gene>
    <name evidence="2" type="ORF">BOX15_Mlig024880g1</name>
</gene>
<feature type="region of interest" description="Disordered" evidence="1">
    <location>
        <begin position="662"/>
        <end position="705"/>
    </location>
</feature>
<feature type="compositionally biased region" description="Basic and acidic residues" evidence="1">
    <location>
        <begin position="763"/>
        <end position="792"/>
    </location>
</feature>
<comment type="caution">
    <text evidence="2">The sequence shown here is derived from an EMBL/GenBank/DDBJ whole genome shotgun (WGS) entry which is preliminary data.</text>
</comment>
<dbReference type="EMBL" id="NIVC01004473">
    <property type="protein sequence ID" value="PAA47377.1"/>
    <property type="molecule type" value="Genomic_DNA"/>
</dbReference>
<feature type="compositionally biased region" description="Basic and acidic residues" evidence="1">
    <location>
        <begin position="1354"/>
        <end position="1368"/>
    </location>
</feature>
<feature type="region of interest" description="Disordered" evidence="1">
    <location>
        <begin position="322"/>
        <end position="414"/>
    </location>
</feature>
<evidence type="ECO:0000256" key="1">
    <source>
        <dbReference type="SAM" id="MobiDB-lite"/>
    </source>
</evidence>
<feature type="region of interest" description="Disordered" evidence="1">
    <location>
        <begin position="1551"/>
        <end position="1573"/>
    </location>
</feature>